<protein>
    <recommendedName>
        <fullName evidence="2">SAM domain-containing protein</fullName>
    </recommendedName>
</protein>
<comment type="caution">
    <text evidence="3">The sequence shown here is derived from an EMBL/GenBank/DDBJ whole genome shotgun (WGS) entry which is preliminary data.</text>
</comment>
<evidence type="ECO:0000313" key="4">
    <source>
        <dbReference type="Proteomes" id="UP000215931"/>
    </source>
</evidence>
<evidence type="ECO:0000313" key="3">
    <source>
        <dbReference type="EMBL" id="PAP96005.1"/>
    </source>
</evidence>
<reference evidence="3 4" key="1">
    <citation type="submission" date="2017-08" db="EMBL/GenBank/DDBJ databases">
        <title>Mesorhizobium wenxinae sp. nov., a novel rhizobial species isolated from root nodules of chickpea (Cicer arietinum L.).</title>
        <authorList>
            <person name="Zhang J."/>
        </authorList>
    </citation>
    <scope>NUCLEOTIDE SEQUENCE [LARGE SCALE GENOMIC DNA]</scope>
    <source>
        <strain evidence="4">WYCCWR 10019</strain>
    </source>
</reference>
<dbReference type="Gene3D" id="1.10.150.50">
    <property type="entry name" value="Transcription Factor, Ets-1"/>
    <property type="match status" value="1"/>
</dbReference>
<keyword evidence="4" id="KW-1185">Reference proteome</keyword>
<dbReference type="Proteomes" id="UP000215931">
    <property type="component" value="Unassembled WGS sequence"/>
</dbReference>
<dbReference type="EMBL" id="NPKH01000016">
    <property type="protein sequence ID" value="PAP96005.1"/>
    <property type="molecule type" value="Genomic_DNA"/>
</dbReference>
<gene>
    <name evidence="3" type="ORF">CIT31_09515</name>
</gene>
<proteinExistence type="predicted"/>
<feature type="compositionally biased region" description="Polar residues" evidence="1">
    <location>
        <begin position="39"/>
        <end position="51"/>
    </location>
</feature>
<accession>A0A271KLV2</accession>
<dbReference type="InterPro" id="IPR001660">
    <property type="entry name" value="SAM"/>
</dbReference>
<dbReference type="RefSeq" id="WP_095518378.1">
    <property type="nucleotide sequence ID" value="NZ_NPKH01000016.1"/>
</dbReference>
<name>A0A271KLV2_9HYPH</name>
<dbReference type="InterPro" id="IPR013761">
    <property type="entry name" value="SAM/pointed_sf"/>
</dbReference>
<dbReference type="CDD" id="cd09487">
    <property type="entry name" value="SAM_superfamily"/>
    <property type="match status" value="1"/>
</dbReference>
<evidence type="ECO:0000256" key="1">
    <source>
        <dbReference type="SAM" id="MobiDB-lite"/>
    </source>
</evidence>
<dbReference type="OrthoDB" id="8253765at2"/>
<sequence>MDISAWLRDLGLGQYEQAFRKDDIDAEVVADLTADDLSGSPQSVTAVSCSPPSRPCVLA</sequence>
<feature type="domain" description="SAM" evidence="2">
    <location>
        <begin position="1"/>
        <end position="47"/>
    </location>
</feature>
<dbReference type="PROSITE" id="PS50105">
    <property type="entry name" value="SAM_DOMAIN"/>
    <property type="match status" value="1"/>
</dbReference>
<dbReference type="Pfam" id="PF00536">
    <property type="entry name" value="SAM_1"/>
    <property type="match status" value="1"/>
</dbReference>
<dbReference type="SUPFAM" id="SSF47769">
    <property type="entry name" value="SAM/Pointed domain"/>
    <property type="match status" value="1"/>
</dbReference>
<organism evidence="3 4">
    <name type="scientific">Mesorhizobium wenxiniae</name>
    <dbReference type="NCBI Taxonomy" id="2014805"/>
    <lineage>
        <taxon>Bacteria</taxon>
        <taxon>Pseudomonadati</taxon>
        <taxon>Pseudomonadota</taxon>
        <taxon>Alphaproteobacteria</taxon>
        <taxon>Hyphomicrobiales</taxon>
        <taxon>Phyllobacteriaceae</taxon>
        <taxon>Mesorhizobium</taxon>
    </lineage>
</organism>
<evidence type="ECO:0000259" key="2">
    <source>
        <dbReference type="PROSITE" id="PS50105"/>
    </source>
</evidence>
<feature type="region of interest" description="Disordered" evidence="1">
    <location>
        <begin position="37"/>
        <end position="59"/>
    </location>
</feature>
<dbReference type="AlphaFoldDB" id="A0A271KLV2"/>